<dbReference type="AlphaFoldDB" id="A0A0E0FMB1"/>
<feature type="region of interest" description="Disordered" evidence="1">
    <location>
        <begin position="16"/>
        <end position="50"/>
    </location>
</feature>
<reference evidence="2" key="1">
    <citation type="submission" date="2015-04" db="UniProtKB">
        <authorList>
            <consortium name="EnsemblPlants"/>
        </authorList>
    </citation>
    <scope>IDENTIFICATION</scope>
    <source>
        <strain evidence="2">SL10</strain>
    </source>
</reference>
<accession>A0A0E0FMB1</accession>
<dbReference type="eggNOG" id="ENOG502SYYC">
    <property type="taxonomic scope" value="Eukaryota"/>
</dbReference>
<dbReference type="OMA" id="CQITRIQ"/>
<proteinExistence type="predicted"/>
<dbReference type="Gramene" id="ONIVA01G19790.1">
    <property type="protein sequence ID" value="ONIVA01G19790.1"/>
    <property type="gene ID" value="ONIVA01G19790"/>
</dbReference>
<reference evidence="2" key="2">
    <citation type="submission" date="2018-04" db="EMBL/GenBank/DDBJ databases">
        <title>OnivRS2 (Oryza nivara Reference Sequence Version 2).</title>
        <authorList>
            <person name="Zhang J."/>
            <person name="Kudrna D."/>
            <person name="Lee S."/>
            <person name="Talag J."/>
            <person name="Rajasekar S."/>
            <person name="Welchert J."/>
            <person name="Hsing Y.-I."/>
            <person name="Wing R.A."/>
        </authorList>
    </citation>
    <scope>NUCLEOTIDE SEQUENCE [LARGE SCALE GENOMIC DNA]</scope>
</reference>
<keyword evidence="3" id="KW-1185">Reference proteome</keyword>
<dbReference type="HOGENOM" id="CLU_041364_0_0_1"/>
<evidence type="ECO:0000256" key="1">
    <source>
        <dbReference type="SAM" id="MobiDB-lite"/>
    </source>
</evidence>
<dbReference type="Proteomes" id="UP000006591">
    <property type="component" value="Chromosome 1"/>
</dbReference>
<dbReference type="STRING" id="4536.A0A0E0FMB1"/>
<feature type="region of interest" description="Disordered" evidence="1">
    <location>
        <begin position="66"/>
        <end position="86"/>
    </location>
</feature>
<organism evidence="2">
    <name type="scientific">Oryza nivara</name>
    <name type="common">Indian wild rice</name>
    <name type="synonym">Oryza sativa f. spontanea</name>
    <dbReference type="NCBI Taxonomy" id="4536"/>
    <lineage>
        <taxon>Eukaryota</taxon>
        <taxon>Viridiplantae</taxon>
        <taxon>Streptophyta</taxon>
        <taxon>Embryophyta</taxon>
        <taxon>Tracheophyta</taxon>
        <taxon>Spermatophyta</taxon>
        <taxon>Magnoliopsida</taxon>
        <taxon>Liliopsida</taxon>
        <taxon>Poales</taxon>
        <taxon>Poaceae</taxon>
        <taxon>BOP clade</taxon>
        <taxon>Oryzoideae</taxon>
        <taxon>Oryzeae</taxon>
        <taxon>Oryzinae</taxon>
        <taxon>Oryza</taxon>
    </lineage>
</organism>
<evidence type="ECO:0000313" key="2">
    <source>
        <dbReference type="EnsemblPlants" id="ONIVA01G19790.1"/>
    </source>
</evidence>
<protein>
    <submittedName>
        <fullName evidence="2">Uncharacterized protein</fullName>
    </submittedName>
</protein>
<dbReference type="EnsemblPlants" id="ONIVA01G19790.1">
    <property type="protein sequence ID" value="ONIVA01G19790.1"/>
    <property type="gene ID" value="ONIVA01G19790"/>
</dbReference>
<evidence type="ECO:0000313" key="3">
    <source>
        <dbReference type="Proteomes" id="UP000006591"/>
    </source>
</evidence>
<sequence>MDPPADAADTVIAVDAAVGTAPPDLEGGEGAVAERDGRPSRSIGRGRGEGTAVAAVSAAPAFSAPCQRDRRDWGRGSGASGWERGGEGKRHRWKIIMFDGVTRTADQILEKYLSNSDRPYYQGGQSIYFDGWKGFGTSAILADIAELARRKKSMDYEIVLHVDCSVWESRRTLQRMIAKELNLGGSTMALFDKQDGDDDFSGIEKSSRAEIDEVAKLIFQAVKDRSCLLIVHNGSDDEIDFLRFGVPVLERRNTVLWTFRGRFRLEPAIKDKVKNADLFLSIDQEGCGIIEGDSAWEIADRLYHRMRLEYLPTRHNHDFWFPQYFGSQIQARDYRWVSVMPRNSDEYCQITRIQALDLEAMQVQQLERLFLLGCANLTRVKWIDPSNPPLKLLCIDTRGKAARAMDGVCQGSHLFTQQEHEAHPSTHVVATDARFLRGFRAGGYGNTIAFGRYVPSQHFHLHISDTVNDKPVLPRAKEKDASSRDGLIPGFPYLDVIDKVFNNDGEDGCSVPYCKHPVPSRLPYRNCRRRKQFGNRTGPLCHPRDKPPAVVDCEKDVWDKLEWNGDGMEASRSLFSPRHSRYYKKDLPRGSVLR</sequence>
<name>A0A0E0FMB1_ORYNI</name>